<name>A0ABN1V4I1_9ACTN</name>
<proteinExistence type="predicted"/>
<keyword evidence="5" id="KW-1185">Reference proteome</keyword>
<sequence length="151" mass="16492">MASEVSDAGTTVRVDSWIWSVRLTKTRSQAAAACRAGHVRVNGDRVKPAHALKQGDEVRLRHAGRDRVVVVSRLLRKRVGPPVAVQAYVDNSPPPPPRELTAPVIVRDRGAGRPTKRDRRELDRLQALMQSQAQQRAAAPDESGTNGGHES</sequence>
<protein>
    <recommendedName>
        <fullName evidence="3">RNA-binding S4 domain-containing protein</fullName>
    </recommendedName>
</protein>
<evidence type="ECO:0000259" key="3">
    <source>
        <dbReference type="SMART" id="SM00363"/>
    </source>
</evidence>
<dbReference type="SMART" id="SM00363">
    <property type="entry name" value="S4"/>
    <property type="match status" value="1"/>
</dbReference>
<dbReference type="PROSITE" id="PS50889">
    <property type="entry name" value="S4"/>
    <property type="match status" value="1"/>
</dbReference>
<accession>A0ABN1V4I1</accession>
<dbReference type="Proteomes" id="UP001501371">
    <property type="component" value="Unassembled WGS sequence"/>
</dbReference>
<keyword evidence="1" id="KW-0694">RNA-binding</keyword>
<evidence type="ECO:0000313" key="4">
    <source>
        <dbReference type="EMBL" id="GAA1194328.1"/>
    </source>
</evidence>
<feature type="domain" description="RNA-binding S4" evidence="3">
    <location>
        <begin position="12"/>
        <end position="79"/>
    </location>
</feature>
<gene>
    <name evidence="4" type="ORF">GCM10009654_59310</name>
</gene>
<dbReference type="InterPro" id="IPR036986">
    <property type="entry name" value="S4_RNA-bd_sf"/>
</dbReference>
<organism evidence="4 5">
    <name type="scientific">Streptomyces hebeiensis</name>
    <dbReference type="NCBI Taxonomy" id="229486"/>
    <lineage>
        <taxon>Bacteria</taxon>
        <taxon>Bacillati</taxon>
        <taxon>Actinomycetota</taxon>
        <taxon>Actinomycetes</taxon>
        <taxon>Kitasatosporales</taxon>
        <taxon>Streptomycetaceae</taxon>
        <taxon>Streptomyces</taxon>
    </lineage>
</organism>
<dbReference type="RefSeq" id="WP_344283304.1">
    <property type="nucleotide sequence ID" value="NZ_BAAAKV010000073.1"/>
</dbReference>
<dbReference type="EMBL" id="BAAAKV010000073">
    <property type="protein sequence ID" value="GAA1194328.1"/>
    <property type="molecule type" value="Genomic_DNA"/>
</dbReference>
<evidence type="ECO:0000256" key="1">
    <source>
        <dbReference type="PROSITE-ProRule" id="PRU00182"/>
    </source>
</evidence>
<dbReference type="SUPFAM" id="SSF55174">
    <property type="entry name" value="Alpha-L RNA-binding motif"/>
    <property type="match status" value="1"/>
</dbReference>
<dbReference type="Gene3D" id="3.10.290.10">
    <property type="entry name" value="RNA-binding S4 domain"/>
    <property type="match status" value="1"/>
</dbReference>
<reference evidence="4 5" key="1">
    <citation type="journal article" date="2019" name="Int. J. Syst. Evol. Microbiol.">
        <title>The Global Catalogue of Microorganisms (GCM) 10K type strain sequencing project: providing services to taxonomists for standard genome sequencing and annotation.</title>
        <authorList>
            <consortium name="The Broad Institute Genomics Platform"/>
            <consortium name="The Broad Institute Genome Sequencing Center for Infectious Disease"/>
            <person name="Wu L."/>
            <person name="Ma J."/>
        </authorList>
    </citation>
    <scope>NUCLEOTIDE SEQUENCE [LARGE SCALE GENOMIC DNA]</scope>
    <source>
        <strain evidence="4 5">JCM 12696</strain>
    </source>
</reference>
<dbReference type="CDD" id="cd00165">
    <property type="entry name" value="S4"/>
    <property type="match status" value="1"/>
</dbReference>
<evidence type="ECO:0000313" key="5">
    <source>
        <dbReference type="Proteomes" id="UP001501371"/>
    </source>
</evidence>
<dbReference type="Pfam" id="PF01479">
    <property type="entry name" value="S4"/>
    <property type="match status" value="1"/>
</dbReference>
<comment type="caution">
    <text evidence="4">The sequence shown here is derived from an EMBL/GenBank/DDBJ whole genome shotgun (WGS) entry which is preliminary data.</text>
</comment>
<feature type="region of interest" description="Disordered" evidence="2">
    <location>
        <begin position="86"/>
        <end position="151"/>
    </location>
</feature>
<evidence type="ECO:0000256" key="2">
    <source>
        <dbReference type="SAM" id="MobiDB-lite"/>
    </source>
</evidence>
<dbReference type="InterPro" id="IPR002942">
    <property type="entry name" value="S4_RNA-bd"/>
</dbReference>